<dbReference type="GO" id="GO:0010436">
    <property type="term" value="F:carotenoid dioxygenase activity"/>
    <property type="evidence" value="ECO:0007669"/>
    <property type="project" value="TreeGrafter"/>
</dbReference>
<dbReference type="AlphaFoldDB" id="A0A8J8P916"/>
<evidence type="ECO:0000256" key="5">
    <source>
        <dbReference type="ARBA" id="ARBA00023004"/>
    </source>
</evidence>
<dbReference type="OrthoDB" id="199596at2157"/>
<dbReference type="Pfam" id="PF03055">
    <property type="entry name" value="RPE65"/>
    <property type="match status" value="1"/>
</dbReference>
<dbReference type="EMBL" id="RKLU01000004">
    <property type="protein sequence ID" value="TQQ80023.1"/>
    <property type="molecule type" value="Genomic_DNA"/>
</dbReference>
<keyword evidence="4" id="KW-0560">Oxidoreductase</keyword>
<proteinExistence type="inferred from homology"/>
<evidence type="ECO:0000256" key="1">
    <source>
        <dbReference type="ARBA" id="ARBA00001954"/>
    </source>
</evidence>
<comment type="cofactor">
    <cofactor evidence="1">
        <name>Fe(2+)</name>
        <dbReference type="ChEBI" id="CHEBI:29033"/>
    </cofactor>
</comment>
<dbReference type="PANTHER" id="PTHR10543:SF24">
    <property type="entry name" value="CAROTENOID ISOMEROOXYGENASE"/>
    <property type="match status" value="1"/>
</dbReference>
<evidence type="ECO:0000256" key="3">
    <source>
        <dbReference type="ARBA" id="ARBA00022723"/>
    </source>
</evidence>
<keyword evidence="7" id="KW-1185">Reference proteome</keyword>
<name>A0A8J8P916_9EURY</name>
<comment type="similarity">
    <text evidence="2">Belongs to the carotenoid oxygenase family.</text>
</comment>
<dbReference type="GO" id="GO:0046872">
    <property type="term" value="F:metal ion binding"/>
    <property type="evidence" value="ECO:0007669"/>
    <property type="project" value="UniProtKB-KW"/>
</dbReference>
<dbReference type="GO" id="GO:0016121">
    <property type="term" value="P:carotene catabolic process"/>
    <property type="evidence" value="ECO:0007669"/>
    <property type="project" value="TreeGrafter"/>
</dbReference>
<sequence>MGNSGFNPRHRGRQALIVVPPELAAVTGSETVGFQSLTTERTEYSPPVEGSIPTWLSGTLIRNGPGLFEAGDRRVNHWFDGLAMLRRYAFDDGDLRYSNRFLRSDAYADAMAGQITGQFGTDTRGWRRVLDTVRNLGLPDPTDNANVHVARIDGEYVALTEAPRRIAFDPDTLETHGEFTFDDDLPEHVTAAHLVDDPHAEELIGFTTQFGLTPQYHVYRVPAGSRTRERITSIDARGPAYIHDCSVTDSHAILVESPLVLSVLRVLNPFSEGAMDMLQWKPSEPTRLLVVDRASGDLVADPTFEATFCFHHVNAYCDDGEIVLDLVEFPDSEIVDSLSLAALDGEGFPDVPAGRLMRYRIDPDANSVERGQLYPGGMELPRVPRRCTGREYRYAYGQATDREGANGLVKVDCETGQAQEWWEQGVYVEEPIPVQRPDGTAEDDGVVLATALDVEAERTSLLVFDAATLTVEARVTLPHAEPFGFHGRFFQSTD</sequence>
<keyword evidence="3" id="KW-0479">Metal-binding</keyword>
<comment type="caution">
    <text evidence="6">The sequence shown here is derived from an EMBL/GenBank/DDBJ whole genome shotgun (WGS) entry which is preliminary data.</text>
</comment>
<dbReference type="PANTHER" id="PTHR10543">
    <property type="entry name" value="BETA-CAROTENE DIOXYGENASE"/>
    <property type="match status" value="1"/>
</dbReference>
<organism evidence="6 7">
    <name type="scientific">Halonotius terrestris</name>
    <dbReference type="NCBI Taxonomy" id="2487750"/>
    <lineage>
        <taxon>Archaea</taxon>
        <taxon>Methanobacteriati</taxon>
        <taxon>Methanobacteriota</taxon>
        <taxon>Stenosarchaea group</taxon>
        <taxon>Halobacteria</taxon>
        <taxon>Halobacteriales</taxon>
        <taxon>Haloferacaceae</taxon>
        <taxon>Halonotius</taxon>
    </lineage>
</organism>
<dbReference type="Proteomes" id="UP000705823">
    <property type="component" value="Unassembled WGS sequence"/>
</dbReference>
<gene>
    <name evidence="6" type="ORF">EGH24_11160</name>
</gene>
<evidence type="ECO:0000256" key="2">
    <source>
        <dbReference type="ARBA" id="ARBA00006787"/>
    </source>
</evidence>
<evidence type="ECO:0000256" key="4">
    <source>
        <dbReference type="ARBA" id="ARBA00023002"/>
    </source>
</evidence>
<accession>A0A8J8P916</accession>
<evidence type="ECO:0000313" key="6">
    <source>
        <dbReference type="EMBL" id="TQQ80023.1"/>
    </source>
</evidence>
<evidence type="ECO:0000313" key="7">
    <source>
        <dbReference type="Proteomes" id="UP000705823"/>
    </source>
</evidence>
<reference evidence="6" key="1">
    <citation type="submission" date="2019-02" db="EMBL/GenBank/DDBJ databases">
        <title>Halonotius sp. a new haloarchaeum isolated from saline soil.</title>
        <authorList>
            <person name="Duran-Viseras A."/>
            <person name="Sanchez-Porro C."/>
            <person name="Ventosa A."/>
        </authorList>
    </citation>
    <scope>NUCLEOTIDE SEQUENCE</scope>
    <source>
        <strain evidence="6">F15B</strain>
    </source>
</reference>
<dbReference type="InterPro" id="IPR004294">
    <property type="entry name" value="Carotenoid_Oase"/>
</dbReference>
<protein>
    <submittedName>
        <fullName evidence="6">Carotenoid oxygenase family protein</fullName>
    </submittedName>
</protein>
<keyword evidence="5" id="KW-0408">Iron</keyword>